<sequence length="102" mass="11089">MGSFSPSPCPQGSCWWACSQAHCNRSLWILSRWQLWVACSSLWATSFAQQHLTCASSESGGFVVVSVRASCRAAFAFMADGLACIQNGGWQMILTKFCQDAA</sequence>
<dbReference type="EMBL" id="CAJNJA010006832">
    <property type="protein sequence ID" value="CAE7216288.1"/>
    <property type="molecule type" value="Genomic_DNA"/>
</dbReference>
<accession>A0A812K347</accession>
<evidence type="ECO:0000313" key="2">
    <source>
        <dbReference type="EMBL" id="CAE7216288.1"/>
    </source>
</evidence>
<protein>
    <recommendedName>
        <fullName evidence="4">Secreted protein</fullName>
    </recommendedName>
</protein>
<feature type="chain" id="PRO_5032507327" description="Secreted protein" evidence="1">
    <location>
        <begin position="49"/>
        <end position="102"/>
    </location>
</feature>
<feature type="signal peptide" evidence="1">
    <location>
        <begin position="1"/>
        <end position="48"/>
    </location>
</feature>
<name>A0A812K347_9DINO</name>
<keyword evidence="3" id="KW-1185">Reference proteome</keyword>
<organism evidence="2 3">
    <name type="scientific">Symbiodinium necroappetens</name>
    <dbReference type="NCBI Taxonomy" id="1628268"/>
    <lineage>
        <taxon>Eukaryota</taxon>
        <taxon>Sar</taxon>
        <taxon>Alveolata</taxon>
        <taxon>Dinophyceae</taxon>
        <taxon>Suessiales</taxon>
        <taxon>Symbiodiniaceae</taxon>
        <taxon>Symbiodinium</taxon>
    </lineage>
</organism>
<keyword evidence="1" id="KW-0732">Signal</keyword>
<evidence type="ECO:0000313" key="3">
    <source>
        <dbReference type="Proteomes" id="UP000601435"/>
    </source>
</evidence>
<dbReference type="AlphaFoldDB" id="A0A812K347"/>
<reference evidence="2" key="1">
    <citation type="submission" date="2021-02" db="EMBL/GenBank/DDBJ databases">
        <authorList>
            <person name="Dougan E. K."/>
            <person name="Rhodes N."/>
            <person name="Thang M."/>
            <person name="Chan C."/>
        </authorList>
    </citation>
    <scope>NUCLEOTIDE SEQUENCE</scope>
</reference>
<proteinExistence type="predicted"/>
<dbReference type="Proteomes" id="UP000601435">
    <property type="component" value="Unassembled WGS sequence"/>
</dbReference>
<evidence type="ECO:0000256" key="1">
    <source>
        <dbReference type="SAM" id="SignalP"/>
    </source>
</evidence>
<gene>
    <name evidence="2" type="ORF">SNEC2469_LOCUS2511</name>
</gene>
<comment type="caution">
    <text evidence="2">The sequence shown here is derived from an EMBL/GenBank/DDBJ whole genome shotgun (WGS) entry which is preliminary data.</text>
</comment>
<evidence type="ECO:0008006" key="4">
    <source>
        <dbReference type="Google" id="ProtNLM"/>
    </source>
</evidence>